<evidence type="ECO:0000313" key="1">
    <source>
        <dbReference type="EMBL" id="EIR15662.1"/>
    </source>
</evidence>
<gene>
    <name evidence="1" type="ORF">YPPY08_3499</name>
</gene>
<comment type="caution">
    <text evidence="1">The sequence shown here is derived from an EMBL/GenBank/DDBJ whole genome shotgun (WGS) entry which is preliminary data.</text>
</comment>
<name>A0AB72ZH22_YERPE</name>
<organism evidence="1 2">
    <name type="scientific">Yersinia pestis PY-08</name>
    <dbReference type="NCBI Taxonomy" id="992134"/>
    <lineage>
        <taxon>Bacteria</taxon>
        <taxon>Pseudomonadati</taxon>
        <taxon>Pseudomonadota</taxon>
        <taxon>Gammaproteobacteria</taxon>
        <taxon>Enterobacterales</taxon>
        <taxon>Yersiniaceae</taxon>
        <taxon>Yersinia</taxon>
    </lineage>
</organism>
<dbReference type="EMBL" id="AKRT01000386">
    <property type="protein sequence ID" value="EIR15662.1"/>
    <property type="molecule type" value="Genomic_DNA"/>
</dbReference>
<reference evidence="1 2" key="1">
    <citation type="submission" date="2012-05" db="EMBL/GenBank/DDBJ databases">
        <title>Genome sequence of Yersinia Pestis PY-08.</title>
        <authorList>
            <person name="Santana-Cruz I."/>
            <person name="Sengamalay N."/>
            <person name="McCracken C."/>
            <person name="Daugherty S.C."/>
            <person name="Maroo A."/>
            <person name="Vara P.G."/>
            <person name="Tallon L.J."/>
            <person name="Sadzewicz L."/>
            <person name="Vinetz J.M."/>
            <person name="Cespedes Zambrano M.J."/>
            <person name="Fraser-Liggett C.M."/>
            <person name="Tettelin H."/>
        </authorList>
    </citation>
    <scope>NUCLEOTIDE SEQUENCE [LARGE SCALE GENOMIC DNA]</scope>
    <source>
        <strain evidence="1 2">PY-08</strain>
    </source>
</reference>
<sequence length="54" mass="6114">MDKSTDTGNYQPQTSEYGPGHWVVIDEGDAFWPVSGKSWHGMPVTLDNIYELKK</sequence>
<protein>
    <submittedName>
        <fullName evidence="1">Uncharacterized protein</fullName>
    </submittedName>
</protein>
<accession>A0AB72ZH22</accession>
<proteinExistence type="predicted"/>
<dbReference type="Proteomes" id="UP000003231">
    <property type="component" value="Unassembled WGS sequence"/>
</dbReference>
<evidence type="ECO:0000313" key="2">
    <source>
        <dbReference type="Proteomes" id="UP000003231"/>
    </source>
</evidence>
<dbReference type="AlphaFoldDB" id="A0AB72ZH22"/>